<name>A0A0E9XKL0_ANGAN</name>
<keyword evidence="1" id="KW-1133">Transmembrane helix</keyword>
<reference evidence="2" key="2">
    <citation type="journal article" date="2015" name="Fish Shellfish Immunol.">
        <title>Early steps in the European eel (Anguilla anguilla)-Vibrio vulnificus interaction in the gills: Role of the RtxA13 toxin.</title>
        <authorList>
            <person name="Callol A."/>
            <person name="Pajuelo D."/>
            <person name="Ebbesson L."/>
            <person name="Teles M."/>
            <person name="MacKenzie S."/>
            <person name="Amaro C."/>
        </authorList>
    </citation>
    <scope>NUCLEOTIDE SEQUENCE</scope>
</reference>
<evidence type="ECO:0000256" key="1">
    <source>
        <dbReference type="SAM" id="Phobius"/>
    </source>
</evidence>
<keyword evidence="1" id="KW-0812">Transmembrane</keyword>
<organism evidence="2">
    <name type="scientific">Anguilla anguilla</name>
    <name type="common">European freshwater eel</name>
    <name type="synonym">Muraena anguilla</name>
    <dbReference type="NCBI Taxonomy" id="7936"/>
    <lineage>
        <taxon>Eukaryota</taxon>
        <taxon>Metazoa</taxon>
        <taxon>Chordata</taxon>
        <taxon>Craniata</taxon>
        <taxon>Vertebrata</taxon>
        <taxon>Euteleostomi</taxon>
        <taxon>Actinopterygii</taxon>
        <taxon>Neopterygii</taxon>
        <taxon>Teleostei</taxon>
        <taxon>Anguilliformes</taxon>
        <taxon>Anguillidae</taxon>
        <taxon>Anguilla</taxon>
    </lineage>
</organism>
<feature type="transmembrane region" description="Helical" evidence="1">
    <location>
        <begin position="20"/>
        <end position="38"/>
    </location>
</feature>
<reference evidence="2" key="1">
    <citation type="submission" date="2014-11" db="EMBL/GenBank/DDBJ databases">
        <authorList>
            <person name="Amaro Gonzalez C."/>
        </authorList>
    </citation>
    <scope>NUCLEOTIDE SEQUENCE</scope>
</reference>
<dbReference type="AlphaFoldDB" id="A0A0E9XKL0"/>
<evidence type="ECO:0000313" key="2">
    <source>
        <dbReference type="EMBL" id="JAI02972.1"/>
    </source>
</evidence>
<sequence length="51" mass="5988">MPKCKGSPGFPRKCSLEIKQIFIIYMNFILFSYTYCPLNNLTCKPKHRCDV</sequence>
<protein>
    <submittedName>
        <fullName evidence="2">Uncharacterized protein</fullName>
    </submittedName>
</protein>
<proteinExistence type="predicted"/>
<keyword evidence="1" id="KW-0472">Membrane</keyword>
<accession>A0A0E9XKL0</accession>
<dbReference type="EMBL" id="GBXM01005606">
    <property type="protein sequence ID" value="JAI02972.1"/>
    <property type="molecule type" value="Transcribed_RNA"/>
</dbReference>